<dbReference type="KEGG" id="dcr:108193215"/>
<reference evidence="2" key="2">
    <citation type="submission" date="2022-03" db="EMBL/GenBank/DDBJ databases">
        <title>Draft title - Genomic analysis of global carrot germplasm unveils the trajectory of domestication and the origin of high carotenoid orange carrot.</title>
        <authorList>
            <person name="Iorizzo M."/>
            <person name="Ellison S."/>
            <person name="Senalik D."/>
            <person name="Macko-Podgorni A."/>
            <person name="Grzebelus D."/>
            <person name="Bostan H."/>
            <person name="Rolling W."/>
            <person name="Curaba J."/>
            <person name="Simon P."/>
        </authorList>
    </citation>
    <scope>NUCLEOTIDE SEQUENCE</scope>
    <source>
        <tissue evidence="2">Leaf</tissue>
    </source>
</reference>
<evidence type="ECO:0000259" key="1">
    <source>
        <dbReference type="PROSITE" id="PS50076"/>
    </source>
</evidence>
<dbReference type="Gene3D" id="1.10.287.110">
    <property type="entry name" value="DnaJ domain"/>
    <property type="match status" value="1"/>
</dbReference>
<evidence type="ECO:0000313" key="3">
    <source>
        <dbReference type="Proteomes" id="UP000077755"/>
    </source>
</evidence>
<accession>A0AAF0XNK5</accession>
<feature type="domain" description="J" evidence="1">
    <location>
        <begin position="34"/>
        <end position="99"/>
    </location>
</feature>
<dbReference type="Pfam" id="PF00226">
    <property type="entry name" value="DnaJ"/>
    <property type="match status" value="1"/>
</dbReference>
<reference evidence="2" key="1">
    <citation type="journal article" date="2016" name="Nat. Genet.">
        <title>A high-quality carrot genome assembly provides new insights into carotenoid accumulation and asterid genome evolution.</title>
        <authorList>
            <person name="Iorizzo M."/>
            <person name="Ellison S."/>
            <person name="Senalik D."/>
            <person name="Zeng P."/>
            <person name="Satapoomin P."/>
            <person name="Huang J."/>
            <person name="Bowman M."/>
            <person name="Iovene M."/>
            <person name="Sanseverino W."/>
            <person name="Cavagnaro P."/>
            <person name="Yildiz M."/>
            <person name="Macko-Podgorni A."/>
            <person name="Moranska E."/>
            <person name="Grzebelus E."/>
            <person name="Grzebelus D."/>
            <person name="Ashrafi H."/>
            <person name="Zheng Z."/>
            <person name="Cheng S."/>
            <person name="Spooner D."/>
            <person name="Van Deynze A."/>
            <person name="Simon P."/>
        </authorList>
    </citation>
    <scope>NUCLEOTIDE SEQUENCE</scope>
    <source>
        <tissue evidence="2">Leaf</tissue>
    </source>
</reference>
<sequence>MVVLSGYLCRHNYLIPSRSLLKRWLSCPAEEFVNAYSLLGVSESSSFSEIKSSFRKLAKQTHPDLAPNDPSVSQRFVQILAAYQILSDSEKRAHYDRYLLSQRSLVQRQSRQGSVLYKYESHSTMKQMEVVEWLRWYRYAISDILSEKRVVVGSGYLDVLERDFYSALHVAYYGPEIESMDLLPDSFEAEERSASETPEVLHIVSGRDLFGMVRIAKRIPEISHTCNVKLSTFSSTDLRVCESTENARTQKKYGLSDSSFCQMHTTSSDQPTSDAYKDLELHISGRVIAVGTRVPPMQNEDSEDHIHIYLNPDPASIPLSLEFPRDSEGVSSGSRTPLGTIVGLGTSSDEGSCYVRNNLGTKTHIIMKHRTLLVKHLHWYHIGDEASVCECRCRRAQLPPSRFWLFEPRCGMHDIGGWYVETFGRDKKGRNVLSQRYWDGLDTSEHFDKRLHPAMYLLALAYRTLDIENKKKQKQTTQYISADNMSRICSWWKKLV</sequence>
<dbReference type="SUPFAM" id="SSF46565">
    <property type="entry name" value="Chaperone J-domain"/>
    <property type="match status" value="1"/>
</dbReference>
<protein>
    <recommendedName>
        <fullName evidence="1">J domain-containing protein</fullName>
    </recommendedName>
</protein>
<dbReference type="InterPro" id="IPR018253">
    <property type="entry name" value="DnaJ_domain_CS"/>
</dbReference>
<dbReference type="PRINTS" id="PR00625">
    <property type="entry name" value="JDOMAIN"/>
</dbReference>
<keyword evidence="3" id="KW-1185">Reference proteome</keyword>
<dbReference type="PROSITE" id="PS00636">
    <property type="entry name" value="DNAJ_1"/>
    <property type="match status" value="1"/>
</dbReference>
<dbReference type="PROSITE" id="PS50076">
    <property type="entry name" value="DNAJ_2"/>
    <property type="match status" value="1"/>
</dbReference>
<proteinExistence type="predicted"/>
<dbReference type="EMBL" id="CP093349">
    <property type="protein sequence ID" value="WOH10347.1"/>
    <property type="molecule type" value="Genomic_DNA"/>
</dbReference>
<evidence type="ECO:0000313" key="2">
    <source>
        <dbReference type="EMBL" id="WOH10347.1"/>
    </source>
</evidence>
<dbReference type="Proteomes" id="UP000077755">
    <property type="component" value="Chromosome 7"/>
</dbReference>
<dbReference type="AlphaFoldDB" id="A0AAF0XNK5"/>
<dbReference type="InterPro" id="IPR036869">
    <property type="entry name" value="J_dom_sf"/>
</dbReference>
<dbReference type="PANTHER" id="PTHR45286:SF1">
    <property type="entry name" value="CHAPERONE DNAJ-DOMAIN SUPERFAMILY PROTEIN"/>
    <property type="match status" value="1"/>
</dbReference>
<name>A0AAF0XNK5_DAUCS</name>
<dbReference type="SMART" id="SM00271">
    <property type="entry name" value="DnaJ"/>
    <property type="match status" value="1"/>
</dbReference>
<gene>
    <name evidence="2" type="ORF">DCAR_0729814</name>
</gene>
<dbReference type="PANTHER" id="PTHR45286">
    <property type="entry name" value="CHAPERONE DNAJ-DOMAIN SUPERFAMILY PROTEIN"/>
    <property type="match status" value="1"/>
</dbReference>
<organism evidence="2 3">
    <name type="scientific">Daucus carota subsp. sativus</name>
    <name type="common">Carrot</name>
    <dbReference type="NCBI Taxonomy" id="79200"/>
    <lineage>
        <taxon>Eukaryota</taxon>
        <taxon>Viridiplantae</taxon>
        <taxon>Streptophyta</taxon>
        <taxon>Embryophyta</taxon>
        <taxon>Tracheophyta</taxon>
        <taxon>Spermatophyta</taxon>
        <taxon>Magnoliopsida</taxon>
        <taxon>eudicotyledons</taxon>
        <taxon>Gunneridae</taxon>
        <taxon>Pentapetalae</taxon>
        <taxon>asterids</taxon>
        <taxon>campanulids</taxon>
        <taxon>Apiales</taxon>
        <taxon>Apiaceae</taxon>
        <taxon>Apioideae</taxon>
        <taxon>Scandiceae</taxon>
        <taxon>Daucinae</taxon>
        <taxon>Daucus</taxon>
        <taxon>Daucus sect. Daucus</taxon>
    </lineage>
</organism>
<dbReference type="CDD" id="cd06257">
    <property type="entry name" value="DnaJ"/>
    <property type="match status" value="1"/>
</dbReference>
<dbReference type="InterPro" id="IPR001623">
    <property type="entry name" value="DnaJ_domain"/>
</dbReference>